<keyword evidence="4 7" id="KW-0812">Transmembrane</keyword>
<dbReference type="Gene3D" id="1.10.3720.10">
    <property type="entry name" value="MetI-like"/>
    <property type="match status" value="1"/>
</dbReference>
<evidence type="ECO:0000256" key="3">
    <source>
        <dbReference type="ARBA" id="ARBA00022475"/>
    </source>
</evidence>
<feature type="transmembrane region" description="Helical" evidence="7">
    <location>
        <begin position="208"/>
        <end position="232"/>
    </location>
</feature>
<dbReference type="GO" id="GO:0055085">
    <property type="term" value="P:transmembrane transport"/>
    <property type="evidence" value="ECO:0007669"/>
    <property type="project" value="InterPro"/>
</dbReference>
<keyword evidence="6 7" id="KW-0472">Membrane</keyword>
<evidence type="ECO:0000313" key="10">
    <source>
        <dbReference type="Proteomes" id="UP000886819"/>
    </source>
</evidence>
<dbReference type="InterPro" id="IPR050809">
    <property type="entry name" value="UgpAE/MalFG_permease"/>
</dbReference>
<dbReference type="Pfam" id="PF00528">
    <property type="entry name" value="BPD_transp_1"/>
    <property type="match status" value="1"/>
</dbReference>
<name>A0A9D1CJE5_9FIRM</name>
<evidence type="ECO:0000256" key="4">
    <source>
        <dbReference type="ARBA" id="ARBA00022692"/>
    </source>
</evidence>
<feature type="transmembrane region" description="Helical" evidence="7">
    <location>
        <begin position="105"/>
        <end position="124"/>
    </location>
</feature>
<keyword evidence="3" id="KW-1003">Cell membrane</keyword>
<gene>
    <name evidence="9" type="ORF">IAA66_06990</name>
</gene>
<evidence type="ECO:0000256" key="5">
    <source>
        <dbReference type="ARBA" id="ARBA00022989"/>
    </source>
</evidence>
<dbReference type="CDD" id="cd06261">
    <property type="entry name" value="TM_PBP2"/>
    <property type="match status" value="1"/>
</dbReference>
<dbReference type="GO" id="GO:0005886">
    <property type="term" value="C:plasma membrane"/>
    <property type="evidence" value="ECO:0007669"/>
    <property type="project" value="UniProtKB-SubCell"/>
</dbReference>
<evidence type="ECO:0000256" key="1">
    <source>
        <dbReference type="ARBA" id="ARBA00004651"/>
    </source>
</evidence>
<keyword evidence="2 7" id="KW-0813">Transport</keyword>
<feature type="transmembrane region" description="Helical" evidence="7">
    <location>
        <begin position="252"/>
        <end position="285"/>
    </location>
</feature>
<reference evidence="9" key="1">
    <citation type="submission" date="2020-10" db="EMBL/GenBank/DDBJ databases">
        <authorList>
            <person name="Gilroy R."/>
        </authorList>
    </citation>
    <scope>NUCLEOTIDE SEQUENCE</scope>
    <source>
        <strain evidence="9">ChiHile30-977</strain>
    </source>
</reference>
<evidence type="ECO:0000259" key="8">
    <source>
        <dbReference type="PROSITE" id="PS50928"/>
    </source>
</evidence>
<evidence type="ECO:0000256" key="2">
    <source>
        <dbReference type="ARBA" id="ARBA00022448"/>
    </source>
</evidence>
<dbReference type="InterPro" id="IPR035906">
    <property type="entry name" value="MetI-like_sf"/>
</dbReference>
<accession>A0A9D1CJE5</accession>
<dbReference type="AlphaFoldDB" id="A0A9D1CJE5"/>
<dbReference type="InterPro" id="IPR000515">
    <property type="entry name" value="MetI-like"/>
</dbReference>
<evidence type="ECO:0000313" key="9">
    <source>
        <dbReference type="EMBL" id="HIQ63318.1"/>
    </source>
</evidence>
<feature type="transmembrane region" description="Helical" evidence="7">
    <location>
        <begin position="12"/>
        <end position="32"/>
    </location>
</feature>
<comment type="caution">
    <text evidence="9">The sequence shown here is derived from an EMBL/GenBank/DDBJ whole genome shotgun (WGS) entry which is preliminary data.</text>
</comment>
<dbReference type="Proteomes" id="UP000886819">
    <property type="component" value="Unassembled WGS sequence"/>
</dbReference>
<evidence type="ECO:0000256" key="6">
    <source>
        <dbReference type="ARBA" id="ARBA00023136"/>
    </source>
</evidence>
<dbReference type="SUPFAM" id="SSF161098">
    <property type="entry name" value="MetI-like"/>
    <property type="match status" value="1"/>
</dbReference>
<dbReference type="PANTHER" id="PTHR43227">
    <property type="entry name" value="BLL4140 PROTEIN"/>
    <property type="match status" value="1"/>
</dbReference>
<evidence type="ECO:0000256" key="7">
    <source>
        <dbReference type="RuleBase" id="RU363032"/>
    </source>
</evidence>
<sequence length="296" mass="33264">MNTLLSDKKAVWVFMLPSLLLVIGMMYIPIGWTLGYSLFDGFPGFGSTFVGFRNYLDLWSDAVFRQSFVTTLVYTLVQVVGQVGLGLCLALLLKMGVKRHKDFMKTLIFFPSVIPAIAVAQLFIKVYEVRPQYGLLNSLLALVGRSDLIRGWLGETSTALWCLCVADIWRFMGFYAVLFYAAMIEIPEDIVEAARIDGVNARQMIRHIFLPLVFPVIITATSYCFIGTIKVFEMPYVMTNGGPGYATTLMSLYIYSTAFTYSQYGFGSAMAVVLLIETVLITMLIRSVPNLAKRWR</sequence>
<protein>
    <submittedName>
        <fullName evidence="9">Sugar ABC transporter permease</fullName>
    </submittedName>
</protein>
<feature type="domain" description="ABC transmembrane type-1" evidence="8">
    <location>
        <begin position="68"/>
        <end position="285"/>
    </location>
</feature>
<dbReference type="PANTHER" id="PTHR43227:SF8">
    <property type="entry name" value="DIACETYLCHITOBIOSE UPTAKE SYSTEM PERMEASE PROTEIN DASB"/>
    <property type="match status" value="1"/>
</dbReference>
<comment type="subcellular location">
    <subcellularLocation>
        <location evidence="1 7">Cell membrane</location>
        <topology evidence="1 7">Multi-pass membrane protein</topology>
    </subcellularLocation>
</comment>
<dbReference type="PROSITE" id="PS50928">
    <property type="entry name" value="ABC_TM1"/>
    <property type="match status" value="1"/>
</dbReference>
<reference evidence="9" key="2">
    <citation type="journal article" date="2021" name="PeerJ">
        <title>Extensive microbial diversity within the chicken gut microbiome revealed by metagenomics and culture.</title>
        <authorList>
            <person name="Gilroy R."/>
            <person name="Ravi A."/>
            <person name="Getino M."/>
            <person name="Pursley I."/>
            <person name="Horton D.L."/>
            <person name="Alikhan N.F."/>
            <person name="Baker D."/>
            <person name="Gharbi K."/>
            <person name="Hall N."/>
            <person name="Watson M."/>
            <person name="Adriaenssens E.M."/>
            <person name="Foster-Nyarko E."/>
            <person name="Jarju S."/>
            <person name="Secka A."/>
            <person name="Antonio M."/>
            <person name="Oren A."/>
            <person name="Chaudhuri R.R."/>
            <person name="La Ragione R."/>
            <person name="Hildebrand F."/>
            <person name="Pallen M.J."/>
        </authorList>
    </citation>
    <scope>NUCLEOTIDE SEQUENCE</scope>
    <source>
        <strain evidence="9">ChiHile30-977</strain>
    </source>
</reference>
<organism evidence="9 10">
    <name type="scientific">Candidatus Avichristensenella intestinipullorum</name>
    <dbReference type="NCBI Taxonomy" id="2840693"/>
    <lineage>
        <taxon>Bacteria</taxon>
        <taxon>Bacillati</taxon>
        <taxon>Bacillota</taxon>
        <taxon>Clostridia</taxon>
        <taxon>Candidatus Avichristensenella</taxon>
    </lineage>
</organism>
<keyword evidence="5 7" id="KW-1133">Transmembrane helix</keyword>
<proteinExistence type="inferred from homology"/>
<comment type="similarity">
    <text evidence="7">Belongs to the binding-protein-dependent transport system permease family.</text>
</comment>
<feature type="transmembrane region" description="Helical" evidence="7">
    <location>
        <begin position="72"/>
        <end position="93"/>
    </location>
</feature>
<dbReference type="EMBL" id="DVFI01000099">
    <property type="protein sequence ID" value="HIQ63318.1"/>
    <property type="molecule type" value="Genomic_DNA"/>
</dbReference>
<feature type="transmembrane region" description="Helical" evidence="7">
    <location>
        <begin position="168"/>
        <end position="187"/>
    </location>
</feature>